<reference evidence="2 3" key="1">
    <citation type="submission" date="2019-02" db="EMBL/GenBank/DDBJ databases">
        <title>Deep-cultivation of Planctomycetes and their phenomic and genomic characterization uncovers novel biology.</title>
        <authorList>
            <person name="Wiegand S."/>
            <person name="Jogler M."/>
            <person name="Boedeker C."/>
            <person name="Pinto D."/>
            <person name="Vollmers J."/>
            <person name="Rivas-Marin E."/>
            <person name="Kohn T."/>
            <person name="Peeters S.H."/>
            <person name="Heuer A."/>
            <person name="Rast P."/>
            <person name="Oberbeckmann S."/>
            <person name="Bunk B."/>
            <person name="Jeske O."/>
            <person name="Meyerdierks A."/>
            <person name="Storesund J.E."/>
            <person name="Kallscheuer N."/>
            <person name="Luecker S."/>
            <person name="Lage O.M."/>
            <person name="Pohl T."/>
            <person name="Merkel B.J."/>
            <person name="Hornburger P."/>
            <person name="Mueller R.-W."/>
            <person name="Bruemmer F."/>
            <person name="Labrenz M."/>
            <person name="Spormann A.M."/>
            <person name="Op Den Camp H."/>
            <person name="Overmann J."/>
            <person name="Amann R."/>
            <person name="Jetten M.S.M."/>
            <person name="Mascher T."/>
            <person name="Medema M.H."/>
            <person name="Devos D.P."/>
            <person name="Kaster A.-K."/>
            <person name="Ovreas L."/>
            <person name="Rohde M."/>
            <person name="Galperin M.Y."/>
            <person name="Jogler C."/>
        </authorList>
    </citation>
    <scope>NUCLEOTIDE SEQUENCE [LARGE SCALE GENOMIC DNA]</scope>
    <source>
        <strain evidence="2 3">Pla22</strain>
    </source>
</reference>
<proteinExistence type="predicted"/>
<keyword evidence="3" id="KW-1185">Reference proteome</keyword>
<dbReference type="AlphaFoldDB" id="A0A5C5WKA0"/>
<feature type="domain" description="BLUF" evidence="1">
    <location>
        <begin position="11"/>
        <end position="102"/>
    </location>
</feature>
<name>A0A5C5WKA0_9BACT</name>
<dbReference type="SMART" id="SM01034">
    <property type="entry name" value="BLUF"/>
    <property type="match status" value="1"/>
</dbReference>
<dbReference type="Gene3D" id="3.30.70.100">
    <property type="match status" value="1"/>
</dbReference>
<organism evidence="2 3">
    <name type="scientific">Rubripirellula amarantea</name>
    <dbReference type="NCBI Taxonomy" id="2527999"/>
    <lineage>
        <taxon>Bacteria</taxon>
        <taxon>Pseudomonadati</taxon>
        <taxon>Planctomycetota</taxon>
        <taxon>Planctomycetia</taxon>
        <taxon>Pirellulales</taxon>
        <taxon>Pirellulaceae</taxon>
        <taxon>Rubripirellula</taxon>
    </lineage>
</organism>
<dbReference type="Pfam" id="PF04940">
    <property type="entry name" value="BLUF"/>
    <property type="match status" value="1"/>
</dbReference>
<dbReference type="Proteomes" id="UP000316598">
    <property type="component" value="Unassembled WGS sequence"/>
</dbReference>
<protein>
    <submittedName>
        <fullName evidence="2">Blue light-and temperature-regulated antirepressor YcgF</fullName>
    </submittedName>
</protein>
<dbReference type="InterPro" id="IPR036046">
    <property type="entry name" value="Acylphosphatase-like_dom_sf"/>
</dbReference>
<dbReference type="OrthoDB" id="196105at2"/>
<dbReference type="GO" id="GO:0009882">
    <property type="term" value="F:blue light photoreceptor activity"/>
    <property type="evidence" value="ECO:0007669"/>
    <property type="project" value="InterPro"/>
</dbReference>
<dbReference type="EMBL" id="SJPI01000002">
    <property type="protein sequence ID" value="TWT50559.1"/>
    <property type="molecule type" value="Genomic_DNA"/>
</dbReference>
<dbReference type="GO" id="GO:0071949">
    <property type="term" value="F:FAD binding"/>
    <property type="evidence" value="ECO:0007669"/>
    <property type="project" value="InterPro"/>
</dbReference>
<evidence type="ECO:0000313" key="2">
    <source>
        <dbReference type="EMBL" id="TWT50559.1"/>
    </source>
</evidence>
<comment type="caution">
    <text evidence="2">The sequence shown here is derived from an EMBL/GenBank/DDBJ whole genome shotgun (WGS) entry which is preliminary data.</text>
</comment>
<evidence type="ECO:0000259" key="1">
    <source>
        <dbReference type="PROSITE" id="PS50925"/>
    </source>
</evidence>
<gene>
    <name evidence="2" type="primary">ycgF</name>
    <name evidence="2" type="ORF">Pla22_33020</name>
</gene>
<dbReference type="PROSITE" id="PS50925">
    <property type="entry name" value="BLUF"/>
    <property type="match status" value="1"/>
</dbReference>
<dbReference type="InterPro" id="IPR007024">
    <property type="entry name" value="BLUF_domain"/>
</dbReference>
<accession>A0A5C5WKA0</accession>
<sequence length="156" mass="17686">MSSDVLDSSDLVQLVYVSAATVAFSDDQLDHLLEVARHNNAALDVTGVLLLREGTFFQVLEGYSDVVQDLYDKIALDQRHGKVLVLTKRSIEERNFGDWSMGFVRDQRVINELPGFVDFFSGRTFLDLAGDSRRVEQTLDGFRRGRWRRQVADGIC</sequence>
<evidence type="ECO:0000313" key="3">
    <source>
        <dbReference type="Proteomes" id="UP000316598"/>
    </source>
</evidence>
<dbReference type="SUPFAM" id="SSF54975">
    <property type="entry name" value="Acylphosphatase/BLUF domain-like"/>
    <property type="match status" value="1"/>
</dbReference>